<reference evidence="1" key="2">
    <citation type="submission" date="2011-02" db="EMBL/GenBank/DDBJ databases">
        <authorList>
            <person name="MacLean D."/>
        </authorList>
    </citation>
    <scope>NUCLEOTIDE SEQUENCE</scope>
</reference>
<organism evidence="1">
    <name type="scientific">Albugo laibachii Nc14</name>
    <dbReference type="NCBI Taxonomy" id="890382"/>
    <lineage>
        <taxon>Eukaryota</taxon>
        <taxon>Sar</taxon>
        <taxon>Stramenopiles</taxon>
        <taxon>Oomycota</taxon>
        <taxon>Peronosporomycetes</taxon>
        <taxon>Albuginales</taxon>
        <taxon>Albuginaceae</taxon>
        <taxon>Albugo</taxon>
    </lineage>
</organism>
<dbReference type="Pfam" id="PF16065">
    <property type="entry name" value="DUF4807"/>
    <property type="match status" value="1"/>
</dbReference>
<dbReference type="HOGENOM" id="CLU_954575_0_0_1"/>
<dbReference type="InterPro" id="IPR032072">
    <property type="entry name" value="DUF4807"/>
</dbReference>
<accession>F0X1K7</accession>
<sequence>MHAPLLIGVPSASHAIEQPKKKAKLLRALRKIHRKQTQSQDLAPANTCYLDISVKSWNLFTMLRDYLPLFTKITILDSSNDCITYLLKILASTVAISSLERVDHTEHLCTTTLHLHKAQLHASTPRAVVVLVTYAPSQYFPFCWSSVRRAIRFVHGVAALVTLNAYVSTLGGGHFMCKHINQARLMARLQIAISIGLQDPVLKSKCRIHLAYNAVQTGHFRKAFKIIRQEARVAEELENEELKKVCDAARTYSRKVYGLLYSKNEVFHTKSSIRNDSFYRQRIVAECSTYRID</sequence>
<dbReference type="PANTHER" id="PTHR36693:SF1">
    <property type="entry name" value="GH02722P"/>
    <property type="match status" value="1"/>
</dbReference>
<dbReference type="PANTHER" id="PTHR36693">
    <property type="entry name" value="GH02722P"/>
    <property type="match status" value="1"/>
</dbReference>
<name>F0X1K7_9STRA</name>
<evidence type="ECO:0000313" key="1">
    <source>
        <dbReference type="EMBL" id="CCA27701.1"/>
    </source>
</evidence>
<reference evidence="1" key="1">
    <citation type="journal article" date="2011" name="PLoS Biol.">
        <title>Gene gain and loss during evolution of obligate parasitism in the white rust pathogen of Arabidopsis thaliana.</title>
        <authorList>
            <person name="Kemen E."/>
            <person name="Gardiner A."/>
            <person name="Schultz-Larsen T."/>
            <person name="Kemen A.C."/>
            <person name="Balmuth A.L."/>
            <person name="Robert-Seilaniantz A."/>
            <person name="Bailey K."/>
            <person name="Holub E."/>
            <person name="Studholme D.J."/>
            <person name="Maclean D."/>
            <person name="Jones J.D."/>
        </authorList>
    </citation>
    <scope>NUCLEOTIDE SEQUENCE</scope>
</reference>
<proteinExistence type="predicted"/>
<gene>
    <name evidence="1" type="primary">AlNc14C637G12314</name>
    <name evidence="1" type="ORF">ALNC14_138450</name>
</gene>
<protein>
    <submittedName>
        <fullName evidence="1">Uncharacterized protein AlNc14C637G12314</fullName>
    </submittedName>
</protein>
<dbReference type="EMBL" id="FR824641">
    <property type="protein sequence ID" value="CCA27701.1"/>
    <property type="molecule type" value="Genomic_DNA"/>
</dbReference>
<dbReference type="AlphaFoldDB" id="F0X1K7"/>